<protein>
    <submittedName>
        <fullName evidence="1">Uncharacterized protein</fullName>
    </submittedName>
</protein>
<dbReference type="OrthoDB" id="1751168at2759"/>
<sequence>MSASFFVNAMQVDFASVLTMELIGMARMFKKLEETGLKGFLAASSSVYENSMVEFFTNVKVIAGTVVSFIANRKLALMKEVFAETLGLPAEGMTSFLDIPNQTLVEMRDRFSGSDVPFRAPIKKKEMKIGFRFLQDIVANLCKGWNI</sequence>
<dbReference type="Proteomes" id="UP000250235">
    <property type="component" value="Unassembled WGS sequence"/>
</dbReference>
<dbReference type="EMBL" id="KQ988258">
    <property type="protein sequence ID" value="KZV56153.1"/>
    <property type="molecule type" value="Genomic_DNA"/>
</dbReference>
<keyword evidence="2" id="KW-1185">Reference proteome</keyword>
<organism evidence="1 2">
    <name type="scientific">Dorcoceras hygrometricum</name>
    <dbReference type="NCBI Taxonomy" id="472368"/>
    <lineage>
        <taxon>Eukaryota</taxon>
        <taxon>Viridiplantae</taxon>
        <taxon>Streptophyta</taxon>
        <taxon>Embryophyta</taxon>
        <taxon>Tracheophyta</taxon>
        <taxon>Spermatophyta</taxon>
        <taxon>Magnoliopsida</taxon>
        <taxon>eudicotyledons</taxon>
        <taxon>Gunneridae</taxon>
        <taxon>Pentapetalae</taxon>
        <taxon>asterids</taxon>
        <taxon>lamiids</taxon>
        <taxon>Lamiales</taxon>
        <taxon>Gesneriaceae</taxon>
        <taxon>Didymocarpoideae</taxon>
        <taxon>Trichosporeae</taxon>
        <taxon>Loxocarpinae</taxon>
        <taxon>Dorcoceras</taxon>
    </lineage>
</organism>
<accession>A0A2Z7DAN9</accession>
<reference evidence="1 2" key="1">
    <citation type="journal article" date="2015" name="Proc. Natl. Acad. Sci. U.S.A.">
        <title>The resurrection genome of Boea hygrometrica: A blueprint for survival of dehydration.</title>
        <authorList>
            <person name="Xiao L."/>
            <person name="Yang G."/>
            <person name="Zhang L."/>
            <person name="Yang X."/>
            <person name="Zhao S."/>
            <person name="Ji Z."/>
            <person name="Zhou Q."/>
            <person name="Hu M."/>
            <person name="Wang Y."/>
            <person name="Chen M."/>
            <person name="Xu Y."/>
            <person name="Jin H."/>
            <person name="Xiao X."/>
            <person name="Hu G."/>
            <person name="Bao F."/>
            <person name="Hu Y."/>
            <person name="Wan P."/>
            <person name="Li L."/>
            <person name="Deng X."/>
            <person name="Kuang T."/>
            <person name="Xiang C."/>
            <person name="Zhu J.K."/>
            <person name="Oliver M.J."/>
            <person name="He Y."/>
        </authorList>
    </citation>
    <scope>NUCLEOTIDE SEQUENCE [LARGE SCALE GENOMIC DNA]</scope>
    <source>
        <strain evidence="2">cv. XS01</strain>
    </source>
</reference>
<proteinExistence type="predicted"/>
<evidence type="ECO:0000313" key="1">
    <source>
        <dbReference type="EMBL" id="KZV56153.1"/>
    </source>
</evidence>
<name>A0A2Z7DAN9_9LAMI</name>
<dbReference type="AlphaFoldDB" id="A0A2Z7DAN9"/>
<evidence type="ECO:0000313" key="2">
    <source>
        <dbReference type="Proteomes" id="UP000250235"/>
    </source>
</evidence>
<gene>
    <name evidence="1" type="ORF">F511_29666</name>
</gene>